<keyword evidence="2" id="KW-1185">Reference proteome</keyword>
<accession>Q0RLM5</accession>
<dbReference type="STRING" id="326424.FRAAL2935"/>
<name>Q0RLM5_FRAAA</name>
<gene>
    <name evidence="1" type="ordered locus">FRAAL2935</name>
</gene>
<proteinExistence type="predicted"/>
<protein>
    <submittedName>
        <fullName evidence="1">Uncharacterized protein</fullName>
    </submittedName>
</protein>
<dbReference type="EMBL" id="CT573213">
    <property type="protein sequence ID" value="CAJ61579.1"/>
    <property type="molecule type" value="Genomic_DNA"/>
</dbReference>
<dbReference type="HOGENOM" id="CLU_2953764_0_0_11"/>
<dbReference type="Proteomes" id="UP000000657">
    <property type="component" value="Chromosome"/>
</dbReference>
<dbReference type="KEGG" id="fal:FRAAL2935"/>
<evidence type="ECO:0000313" key="2">
    <source>
        <dbReference type="Proteomes" id="UP000000657"/>
    </source>
</evidence>
<reference evidence="1 2" key="1">
    <citation type="journal article" date="2007" name="Genome Res.">
        <title>Genome characteristics of facultatively symbiotic Frankia sp. strains reflect host range and host plant biogeography.</title>
        <authorList>
            <person name="Normand P."/>
            <person name="Lapierre P."/>
            <person name="Tisa L.S."/>
            <person name="Gogarten J.P."/>
            <person name="Alloisio N."/>
            <person name="Bagnarol E."/>
            <person name="Bassi C.A."/>
            <person name="Berry A.M."/>
            <person name="Bickhart D.M."/>
            <person name="Choisne N."/>
            <person name="Couloux A."/>
            <person name="Cournoyer B."/>
            <person name="Cruveiller S."/>
            <person name="Daubin V."/>
            <person name="Demange N."/>
            <person name="Francino M.P."/>
            <person name="Goltsman E."/>
            <person name="Huang Y."/>
            <person name="Kopp O.R."/>
            <person name="Labarre L."/>
            <person name="Lapidus A."/>
            <person name="Lavire C."/>
            <person name="Marechal J."/>
            <person name="Martinez M."/>
            <person name="Mastronunzio J.E."/>
            <person name="Mullin B.C."/>
            <person name="Niemann J."/>
            <person name="Pujic P."/>
            <person name="Rawnsley T."/>
            <person name="Rouy Z."/>
            <person name="Schenowitz C."/>
            <person name="Sellstedt A."/>
            <person name="Tavares F."/>
            <person name="Tomkins J.P."/>
            <person name="Vallenet D."/>
            <person name="Valverde C."/>
            <person name="Wall L.G."/>
            <person name="Wang Y."/>
            <person name="Medigue C."/>
            <person name="Benson D.R."/>
        </authorList>
    </citation>
    <scope>NUCLEOTIDE SEQUENCE [LARGE SCALE GENOMIC DNA]</scope>
    <source>
        <strain evidence="2">DSM 45986 / CECT 9034 / ACN14a</strain>
    </source>
</reference>
<organism evidence="1 2">
    <name type="scientific">Frankia alni (strain DSM 45986 / CECT 9034 / ACN14a)</name>
    <dbReference type="NCBI Taxonomy" id="326424"/>
    <lineage>
        <taxon>Bacteria</taxon>
        <taxon>Bacillati</taxon>
        <taxon>Actinomycetota</taxon>
        <taxon>Actinomycetes</taxon>
        <taxon>Frankiales</taxon>
        <taxon>Frankiaceae</taxon>
        <taxon>Frankia</taxon>
    </lineage>
</organism>
<evidence type="ECO:0000313" key="1">
    <source>
        <dbReference type="EMBL" id="CAJ61579.1"/>
    </source>
</evidence>
<dbReference type="AlphaFoldDB" id="Q0RLM5"/>
<sequence length="59" mass="6033">MAVLALGAWMAALFSLGFGITVGVALLDRTPTSPPMVSCPSADYHPTIFGSVRPCGSHG</sequence>